<dbReference type="GO" id="GO:0008143">
    <property type="term" value="F:poly(A) binding"/>
    <property type="evidence" value="ECO:0007669"/>
    <property type="project" value="InterPro"/>
</dbReference>
<keyword evidence="13" id="KW-1185">Reference proteome</keyword>
<comment type="subcellular location">
    <subcellularLocation>
        <location evidence="1">Nucleus</location>
    </subcellularLocation>
</comment>
<evidence type="ECO:0000313" key="14">
    <source>
        <dbReference type="WBParaSite" id="ASIM_0000027001-mRNA-1"/>
    </source>
</evidence>
<keyword evidence="8" id="KW-0539">Nucleus</keyword>
<feature type="region of interest" description="Disordered" evidence="10">
    <location>
        <begin position="608"/>
        <end position="635"/>
    </location>
</feature>
<dbReference type="OrthoDB" id="5589010at2759"/>
<feature type="compositionally biased region" description="Basic and acidic residues" evidence="10">
    <location>
        <begin position="200"/>
        <end position="243"/>
    </location>
</feature>
<name>A0A0M3IYE8_ANISI</name>
<evidence type="ECO:0000256" key="7">
    <source>
        <dbReference type="ARBA" id="ARBA00022833"/>
    </source>
</evidence>
<proteinExistence type="inferred from homology"/>
<feature type="region of interest" description="Disordered" evidence="10">
    <location>
        <begin position="837"/>
        <end position="869"/>
    </location>
</feature>
<reference evidence="12 13" key="2">
    <citation type="submission" date="2018-11" db="EMBL/GenBank/DDBJ databases">
        <authorList>
            <consortium name="Pathogen Informatics"/>
        </authorList>
    </citation>
    <scope>NUCLEOTIDE SEQUENCE [LARGE SCALE GENOMIC DNA]</scope>
</reference>
<feature type="domain" description="C3H1-type" evidence="11">
    <location>
        <begin position="761"/>
        <end position="786"/>
    </location>
</feature>
<feature type="compositionally biased region" description="Low complexity" evidence="10">
    <location>
        <begin position="79"/>
        <end position="98"/>
    </location>
</feature>
<evidence type="ECO:0000256" key="10">
    <source>
        <dbReference type="SAM" id="MobiDB-lite"/>
    </source>
</evidence>
<dbReference type="GO" id="GO:0043488">
    <property type="term" value="P:regulation of mRNA stability"/>
    <property type="evidence" value="ECO:0007669"/>
    <property type="project" value="InterPro"/>
</dbReference>
<dbReference type="PROSITE" id="PS50103">
    <property type="entry name" value="ZF_C3H1"/>
    <property type="match status" value="2"/>
</dbReference>
<evidence type="ECO:0000256" key="1">
    <source>
        <dbReference type="ARBA" id="ARBA00004123"/>
    </source>
</evidence>
<dbReference type="SMART" id="SM00356">
    <property type="entry name" value="ZnF_C3H1"/>
    <property type="match status" value="3"/>
</dbReference>
<feature type="zinc finger region" description="C3H1-type" evidence="9">
    <location>
        <begin position="761"/>
        <end position="786"/>
    </location>
</feature>
<feature type="compositionally biased region" description="Low complexity" evidence="10">
    <location>
        <begin position="837"/>
        <end position="867"/>
    </location>
</feature>
<comment type="similarity">
    <text evidence="2">Belongs to the ZC3H14 family.</text>
</comment>
<evidence type="ECO:0000256" key="2">
    <source>
        <dbReference type="ARBA" id="ARBA00008423"/>
    </source>
</evidence>
<dbReference type="Gene3D" id="4.10.1000.40">
    <property type="match status" value="3"/>
</dbReference>
<feature type="region of interest" description="Disordered" evidence="10">
    <location>
        <begin position="79"/>
        <end position="171"/>
    </location>
</feature>
<evidence type="ECO:0000256" key="6">
    <source>
        <dbReference type="ARBA" id="ARBA00022771"/>
    </source>
</evidence>
<feature type="region of interest" description="Disordered" evidence="10">
    <location>
        <begin position="198"/>
        <end position="371"/>
    </location>
</feature>
<dbReference type="InterPro" id="IPR040366">
    <property type="entry name" value="Nab2/ZC3H14"/>
</dbReference>
<dbReference type="Gene3D" id="1.20.1390.10">
    <property type="entry name" value="PWI domain"/>
    <property type="match status" value="1"/>
</dbReference>
<evidence type="ECO:0000256" key="4">
    <source>
        <dbReference type="ARBA" id="ARBA00022723"/>
    </source>
</evidence>
<feature type="region of interest" description="Disordered" evidence="10">
    <location>
        <begin position="545"/>
        <end position="584"/>
    </location>
</feature>
<keyword evidence="6 9" id="KW-0863">Zinc-finger</keyword>
<dbReference type="AlphaFoldDB" id="A0A0M3IYE8"/>
<sequence length="966" mass="105875">MAATSSEVSKKIRAAIKAKLEELGVYVDEELPDYIMVMIANKKEKSQMKDDLQLFLGKNSAKFVDWLFDIFDRLQTVGTTTTPPNTSTLSSSSNTQQLLKRKDSGDNQKTIEKSKDDLDVKKKDRKRRESDGGSKEFVEKNKSSEQRIVKEAKREHEKEDKSSKKRDKYEAKVVKSKYAENFTLDNFYHDFVLEVSVAAKRGDDEKRPEKVQRKEERKLSKEKSIEQKQEVKQVAVKERSVKKLEKKKTKAKEKELQPTEKLPATTQPPAEASAQKVLRKRRISPPPSAKGTSQSPLEHSRRSSVAHQEPLENTATVPPATVKPSPPPAPPKVSSVAVSRMSQVEHPKTVSSQIVVKRKLPDKENTKQNSGGVKSLFLKAIKEAGETTRIASQSAGYGGGAAACANAAGVSASKTSTLRKRENLIEPPRSVVSTATKRDDDELSVVEDEGIELDDYGDVEDALVVIPATTSKMSGGQQHGGSSSRSVVRGIEECVESEQEVDSIARKRRRITTGSVAAGGGSGVSAGGMKKDEEPTKFFITMKGGQRIPSTNLSSESVQSSTKLKVSMDDTKKEPERARKRRNEANPILAHLKLSDDRIRNTGNTITRRIQSIENDGERFEKKPRKEQKSGLTDAEKSVDNDLVLASDGVVLSEYSYFVAQDSVDSRRTPVWDGQIQLQEDDESSDDEAQIDAVLASTQPITVGFDEVPPTPTLTKPSFFLINNQSQSNARSGHVSYFKTSSISGSMTSNTSALGGGAGGEKLMERCKFWPNCRLEENCIYIHPNKPCSNFPNCHFGERCLYIHPLCKFDRTCTNPRCVYTHSPKAVSGAAAVTTTTAANSTAKTNSNQSTTKSDSSAVTSVKSSTAGNTPQLSCATAVSAVSTHNTTTSVTSAINAPLNSSIPCKFAGRCANPNCSFKHPKLCRFGERCTNRACYFWHPKLLNSTSSLNVVAKYKWKAPQSQPAA</sequence>
<keyword evidence="4 9" id="KW-0479">Metal-binding</keyword>
<feature type="compositionally biased region" description="Basic and acidic residues" evidence="10">
    <location>
        <begin position="566"/>
        <end position="577"/>
    </location>
</feature>
<accession>A0A0M3IYE8</accession>
<feature type="domain" description="C3H1-type" evidence="11">
    <location>
        <begin position="787"/>
        <end position="807"/>
    </location>
</feature>
<evidence type="ECO:0000313" key="12">
    <source>
        <dbReference type="EMBL" id="VDK17450.1"/>
    </source>
</evidence>
<keyword evidence="5" id="KW-0677">Repeat</keyword>
<keyword evidence="7 9" id="KW-0862">Zinc</keyword>
<dbReference type="FunFam" id="4.10.1000.40:FF:000006">
    <property type="entry name" value="Zinc finger CCCH domain-containing protein 14"/>
    <property type="match status" value="1"/>
</dbReference>
<dbReference type="Proteomes" id="UP000267096">
    <property type="component" value="Unassembled WGS sequence"/>
</dbReference>
<evidence type="ECO:0000256" key="3">
    <source>
        <dbReference type="ARBA" id="ARBA00015071"/>
    </source>
</evidence>
<reference evidence="14" key="1">
    <citation type="submission" date="2017-02" db="UniProtKB">
        <authorList>
            <consortium name="WormBaseParasite"/>
        </authorList>
    </citation>
    <scope>IDENTIFICATION</scope>
</reference>
<gene>
    <name evidence="12" type="ORF">ASIM_LOCUS181</name>
</gene>
<protein>
    <recommendedName>
        <fullName evidence="3">Zinc finger CCCH domain-containing protein 14</fullName>
    </recommendedName>
</protein>
<evidence type="ECO:0000313" key="13">
    <source>
        <dbReference type="Proteomes" id="UP000267096"/>
    </source>
</evidence>
<dbReference type="PANTHER" id="PTHR14738">
    <property type="entry name" value="ZINC FINGER CCCH DOMAIN-CONTAINING PROTEIN 14"/>
    <property type="match status" value="1"/>
</dbReference>
<feature type="compositionally biased region" description="Low complexity" evidence="10">
    <location>
        <begin position="314"/>
        <end position="323"/>
    </location>
</feature>
<feature type="zinc finger region" description="C3H1-type" evidence="9">
    <location>
        <begin position="787"/>
        <end position="807"/>
    </location>
</feature>
<dbReference type="PANTHER" id="PTHR14738:SF29">
    <property type="entry name" value="ZINC FINGER CCCH DOMAIN-CONTAINING PROTEIN 14"/>
    <property type="match status" value="1"/>
</dbReference>
<dbReference type="GO" id="GO:0005634">
    <property type="term" value="C:nucleus"/>
    <property type="evidence" value="ECO:0007669"/>
    <property type="project" value="UniProtKB-SubCell"/>
</dbReference>
<feature type="compositionally biased region" description="Polar residues" evidence="10">
    <location>
        <begin position="548"/>
        <end position="564"/>
    </location>
</feature>
<dbReference type="WBParaSite" id="ASIM_0000027001-mRNA-1">
    <property type="protein sequence ID" value="ASIM_0000027001-mRNA-1"/>
    <property type="gene ID" value="ASIM_0000027001"/>
</dbReference>
<dbReference type="GO" id="GO:0008270">
    <property type="term" value="F:zinc ion binding"/>
    <property type="evidence" value="ECO:0007669"/>
    <property type="project" value="UniProtKB-KW"/>
</dbReference>
<dbReference type="GO" id="GO:0005737">
    <property type="term" value="C:cytoplasm"/>
    <property type="evidence" value="ECO:0007669"/>
    <property type="project" value="TreeGrafter"/>
</dbReference>
<evidence type="ECO:0000259" key="11">
    <source>
        <dbReference type="PROSITE" id="PS50103"/>
    </source>
</evidence>
<dbReference type="InterPro" id="IPR000571">
    <property type="entry name" value="Znf_CCCH"/>
</dbReference>
<dbReference type="Pfam" id="PF14608">
    <property type="entry name" value="zf-CCCH_2"/>
    <property type="match status" value="5"/>
</dbReference>
<dbReference type="EMBL" id="UYRR01000070">
    <property type="protein sequence ID" value="VDK17450.1"/>
    <property type="molecule type" value="Genomic_DNA"/>
</dbReference>
<evidence type="ECO:0000256" key="8">
    <source>
        <dbReference type="ARBA" id="ARBA00023242"/>
    </source>
</evidence>
<feature type="compositionally biased region" description="Basic and acidic residues" evidence="10">
    <location>
        <begin position="100"/>
        <end position="171"/>
    </location>
</feature>
<organism evidence="14">
    <name type="scientific">Anisakis simplex</name>
    <name type="common">Herring worm</name>
    <dbReference type="NCBI Taxonomy" id="6269"/>
    <lineage>
        <taxon>Eukaryota</taxon>
        <taxon>Metazoa</taxon>
        <taxon>Ecdysozoa</taxon>
        <taxon>Nematoda</taxon>
        <taxon>Chromadorea</taxon>
        <taxon>Rhabditida</taxon>
        <taxon>Spirurina</taxon>
        <taxon>Ascaridomorpha</taxon>
        <taxon>Ascaridoidea</taxon>
        <taxon>Anisakidae</taxon>
        <taxon>Anisakis</taxon>
        <taxon>Anisakis simplex complex</taxon>
    </lineage>
</organism>
<evidence type="ECO:0000256" key="5">
    <source>
        <dbReference type="ARBA" id="ARBA00022737"/>
    </source>
</evidence>
<evidence type="ECO:0000256" key="9">
    <source>
        <dbReference type="PROSITE-ProRule" id="PRU00723"/>
    </source>
</evidence>